<evidence type="ECO:0000313" key="2">
    <source>
        <dbReference type="EMBL" id="BBL72669.1"/>
    </source>
</evidence>
<keyword evidence="1" id="KW-1133">Transmembrane helix</keyword>
<keyword evidence="3" id="KW-1185">Reference proteome</keyword>
<dbReference type="Proteomes" id="UP000824988">
    <property type="component" value="Chromosome"/>
</dbReference>
<dbReference type="AlphaFoldDB" id="A0A8D4VSV8"/>
<proteinExistence type="predicted"/>
<sequence length="72" mass="7657">MTMEKLYRLNRVIIGGPMGAAAWGMSGLCVAAVAAWGLEAAAVPVLIIKGASWSLWGVGVLRESTTKKRRID</sequence>
<organism evidence="2 3">
    <name type="scientific">Methylogaea oryzae</name>
    <dbReference type="NCBI Taxonomy" id="1295382"/>
    <lineage>
        <taxon>Bacteria</taxon>
        <taxon>Pseudomonadati</taxon>
        <taxon>Pseudomonadota</taxon>
        <taxon>Gammaproteobacteria</taxon>
        <taxon>Methylococcales</taxon>
        <taxon>Methylococcaceae</taxon>
        <taxon>Methylogaea</taxon>
    </lineage>
</organism>
<protein>
    <submittedName>
        <fullName evidence="2">Uncharacterized protein</fullName>
    </submittedName>
</protein>
<evidence type="ECO:0000313" key="3">
    <source>
        <dbReference type="Proteomes" id="UP000824988"/>
    </source>
</evidence>
<dbReference type="KEGG" id="moz:MoryE10_32750"/>
<dbReference type="EMBL" id="AP019782">
    <property type="protein sequence ID" value="BBL72669.1"/>
    <property type="molecule type" value="Genomic_DNA"/>
</dbReference>
<keyword evidence="1" id="KW-0812">Transmembrane</keyword>
<accession>A0A8D4VSV8</accession>
<evidence type="ECO:0000256" key="1">
    <source>
        <dbReference type="SAM" id="Phobius"/>
    </source>
</evidence>
<reference evidence="2" key="1">
    <citation type="submission" date="2019-06" db="EMBL/GenBank/DDBJ databases">
        <title>Complete genome sequence of Methylogaea oryzae strain JCM16910.</title>
        <authorList>
            <person name="Asakawa S."/>
        </authorList>
    </citation>
    <scope>NUCLEOTIDE SEQUENCE</scope>
    <source>
        <strain evidence="2">E10</strain>
    </source>
</reference>
<name>A0A8D4VSV8_9GAMM</name>
<feature type="transmembrane region" description="Helical" evidence="1">
    <location>
        <begin position="42"/>
        <end position="61"/>
    </location>
</feature>
<feature type="transmembrane region" description="Helical" evidence="1">
    <location>
        <begin position="12"/>
        <end position="36"/>
    </location>
</feature>
<gene>
    <name evidence="2" type="ORF">MoryE10_32750</name>
</gene>
<keyword evidence="1" id="KW-0472">Membrane</keyword>